<accession>A0A914Z439</accession>
<evidence type="ECO:0000256" key="8">
    <source>
        <dbReference type="ARBA" id="ARBA00023170"/>
    </source>
</evidence>
<dbReference type="PROSITE" id="PS50262">
    <property type="entry name" value="G_PROTEIN_RECEP_F1_2"/>
    <property type="match status" value="1"/>
</dbReference>
<organism evidence="13 14">
    <name type="scientific">Panagrolaimus superbus</name>
    <dbReference type="NCBI Taxonomy" id="310955"/>
    <lineage>
        <taxon>Eukaryota</taxon>
        <taxon>Metazoa</taxon>
        <taxon>Ecdysozoa</taxon>
        <taxon>Nematoda</taxon>
        <taxon>Chromadorea</taxon>
        <taxon>Rhabditida</taxon>
        <taxon>Tylenchina</taxon>
        <taxon>Panagrolaimomorpha</taxon>
        <taxon>Panagrolaimoidea</taxon>
        <taxon>Panagrolaimidae</taxon>
        <taxon>Panagrolaimus</taxon>
    </lineage>
</organism>
<dbReference type="GO" id="GO:0071880">
    <property type="term" value="P:adenylate cyclase-activating adrenergic receptor signaling pathway"/>
    <property type="evidence" value="ECO:0007669"/>
    <property type="project" value="TreeGrafter"/>
</dbReference>
<evidence type="ECO:0000259" key="12">
    <source>
        <dbReference type="PROSITE" id="PS50262"/>
    </source>
</evidence>
<evidence type="ECO:0000256" key="4">
    <source>
        <dbReference type="ARBA" id="ARBA00022989"/>
    </source>
</evidence>
<feature type="compositionally biased region" description="Polar residues" evidence="10">
    <location>
        <begin position="213"/>
        <end position="226"/>
    </location>
</feature>
<evidence type="ECO:0000313" key="13">
    <source>
        <dbReference type="Proteomes" id="UP000887577"/>
    </source>
</evidence>
<keyword evidence="4 11" id="KW-1133">Transmembrane helix</keyword>
<dbReference type="AlphaFoldDB" id="A0A914Z439"/>
<keyword evidence="13" id="KW-1185">Reference proteome</keyword>
<feature type="domain" description="G-protein coupled receptors family 1 profile" evidence="12">
    <location>
        <begin position="77"/>
        <end position="397"/>
    </location>
</feature>
<keyword evidence="2" id="KW-1003">Cell membrane</keyword>
<dbReference type="GO" id="GO:0043410">
    <property type="term" value="P:positive regulation of MAPK cascade"/>
    <property type="evidence" value="ECO:0007669"/>
    <property type="project" value="TreeGrafter"/>
</dbReference>
<evidence type="ECO:0000256" key="11">
    <source>
        <dbReference type="SAM" id="Phobius"/>
    </source>
</evidence>
<keyword evidence="8" id="KW-0675">Receptor</keyword>
<dbReference type="GO" id="GO:0004993">
    <property type="term" value="F:G protein-coupled serotonin receptor activity"/>
    <property type="evidence" value="ECO:0007669"/>
    <property type="project" value="UniProtKB-ARBA"/>
</dbReference>
<proteinExistence type="predicted"/>
<dbReference type="SUPFAM" id="SSF81321">
    <property type="entry name" value="Family A G protein-coupled receptor-like"/>
    <property type="match status" value="1"/>
</dbReference>
<comment type="subcellular location">
    <subcellularLocation>
        <location evidence="1">Cell membrane</location>
        <topology evidence="1">Multi-pass membrane protein</topology>
    </subcellularLocation>
</comment>
<dbReference type="PRINTS" id="PR00237">
    <property type="entry name" value="GPCRRHODOPSN"/>
</dbReference>
<feature type="transmembrane region" description="Helical" evidence="11">
    <location>
        <begin position="34"/>
        <end position="62"/>
    </location>
</feature>
<dbReference type="InterPro" id="IPR000276">
    <property type="entry name" value="GPCR_Rhodpsn"/>
</dbReference>
<feature type="transmembrane region" description="Helical" evidence="11">
    <location>
        <begin position="86"/>
        <end position="111"/>
    </location>
</feature>
<reference evidence="14" key="1">
    <citation type="submission" date="2022-11" db="UniProtKB">
        <authorList>
            <consortium name="WormBaseParasite"/>
        </authorList>
    </citation>
    <scope>IDENTIFICATION</scope>
</reference>
<evidence type="ECO:0000256" key="9">
    <source>
        <dbReference type="ARBA" id="ARBA00023224"/>
    </source>
</evidence>
<dbReference type="PANTHER" id="PTHR24248">
    <property type="entry name" value="ADRENERGIC RECEPTOR-RELATED G-PROTEIN COUPLED RECEPTOR"/>
    <property type="match status" value="1"/>
</dbReference>
<dbReference type="Gene3D" id="1.20.1070.10">
    <property type="entry name" value="Rhodopsin 7-helix transmembrane proteins"/>
    <property type="match status" value="1"/>
</dbReference>
<evidence type="ECO:0000256" key="1">
    <source>
        <dbReference type="ARBA" id="ARBA00004651"/>
    </source>
</evidence>
<sequence length="435" mass="49188">MRLFALPIFDASGHNETSEITFDNDESYSESSSFFYHIMLIVGGSSTACCIIANLLTVFVLIRHRPLQKSISNFDGCLMSRNRAHIIPIIAIPVLYIPAMILIAMFVRISLVVHRHLKFLREHSSVPQLNSNSPLQERTALSVNSINRDYNSSLRAPEQKRNTFESLTTVTSGYCTTTLRTPRSNSPWFPRSTEFQLAPLSEEKSSGRERSQSEQINLTPEVQNNLKIADSRSHSKIDSSSFVPTRRESIVAKQLLLMQRAEAFFHRKPSAESVGRLARATSCRSRYSSSDSTGSSVGGPVKIFRKFSNLSRASSKRFSVIAIHSNLTDLLQREGVSHQVKAAKAVALITCCFLCCWFPFLIVWPIKIYCHTCVPEQFYRWCVWLNYLCSAINPILYTLSSPRVRSALKKYASFASYRSKMRMKAASFYKSNTLV</sequence>
<evidence type="ECO:0000256" key="3">
    <source>
        <dbReference type="ARBA" id="ARBA00022692"/>
    </source>
</evidence>
<keyword evidence="5" id="KW-0297">G-protein coupled receptor</keyword>
<keyword evidence="3 11" id="KW-0812">Transmembrane</keyword>
<keyword evidence="9" id="KW-0807">Transducer</keyword>
<evidence type="ECO:0000256" key="10">
    <source>
        <dbReference type="SAM" id="MobiDB-lite"/>
    </source>
</evidence>
<dbReference type="WBParaSite" id="PSU_v2.g7115.t1">
    <property type="protein sequence ID" value="PSU_v2.g7115.t1"/>
    <property type="gene ID" value="PSU_v2.g7115"/>
</dbReference>
<protein>
    <submittedName>
        <fullName evidence="14">G-protein coupled receptors family 1 profile domain-containing protein</fullName>
    </submittedName>
</protein>
<dbReference type="InterPro" id="IPR017452">
    <property type="entry name" value="GPCR_Rhodpsn_7TM"/>
</dbReference>
<feature type="region of interest" description="Disordered" evidence="10">
    <location>
        <begin position="200"/>
        <end position="240"/>
    </location>
</feature>
<dbReference type="PANTHER" id="PTHR24248:SF199">
    <property type="entry name" value="IP13425P-RELATED"/>
    <property type="match status" value="1"/>
</dbReference>
<keyword evidence="7" id="KW-1015">Disulfide bond</keyword>
<evidence type="ECO:0000256" key="2">
    <source>
        <dbReference type="ARBA" id="ARBA00022475"/>
    </source>
</evidence>
<evidence type="ECO:0000313" key="14">
    <source>
        <dbReference type="WBParaSite" id="PSU_v2.g7115.t1"/>
    </source>
</evidence>
<dbReference type="Proteomes" id="UP000887577">
    <property type="component" value="Unplaced"/>
</dbReference>
<name>A0A914Z439_9BILA</name>
<dbReference type="Pfam" id="PF00001">
    <property type="entry name" value="7tm_1"/>
    <property type="match status" value="1"/>
</dbReference>
<feature type="compositionally biased region" description="Basic and acidic residues" evidence="10">
    <location>
        <begin position="201"/>
        <end position="212"/>
    </location>
</feature>
<dbReference type="GO" id="GO:0005886">
    <property type="term" value="C:plasma membrane"/>
    <property type="evidence" value="ECO:0007669"/>
    <property type="project" value="UniProtKB-SubCell"/>
</dbReference>
<evidence type="ECO:0000256" key="6">
    <source>
        <dbReference type="ARBA" id="ARBA00023136"/>
    </source>
</evidence>
<evidence type="ECO:0000256" key="5">
    <source>
        <dbReference type="ARBA" id="ARBA00023040"/>
    </source>
</evidence>
<keyword evidence="6 11" id="KW-0472">Membrane</keyword>
<evidence type="ECO:0000256" key="7">
    <source>
        <dbReference type="ARBA" id="ARBA00023157"/>
    </source>
</evidence>